<protein>
    <submittedName>
        <fullName evidence="2">Uncharacterized protein</fullName>
    </submittedName>
</protein>
<dbReference type="RefSeq" id="WP_127187606.1">
    <property type="nucleotide sequence ID" value="NZ_RZNJ01000002.1"/>
</dbReference>
<dbReference type="Proteomes" id="UP000281547">
    <property type="component" value="Unassembled WGS sequence"/>
</dbReference>
<dbReference type="OrthoDB" id="8433727at2"/>
<evidence type="ECO:0000256" key="1">
    <source>
        <dbReference type="SAM" id="MobiDB-lite"/>
    </source>
</evidence>
<feature type="compositionally biased region" description="Gly residues" evidence="1">
    <location>
        <begin position="753"/>
        <end position="785"/>
    </location>
</feature>
<dbReference type="EMBL" id="RZNJ01000002">
    <property type="protein sequence ID" value="RUT32649.1"/>
    <property type="molecule type" value="Genomic_DNA"/>
</dbReference>
<reference evidence="2 3" key="1">
    <citation type="journal article" date="2016" name="Int. J. Syst. Evol. Microbiol.">
        <title>Arsenicitalea aurantiaca gen. nov., sp. nov., a new member of the family Hyphomicrobiaceae, isolated from high-arsenic sediment.</title>
        <authorList>
            <person name="Mu Y."/>
            <person name="Zhou L."/>
            <person name="Zeng X.C."/>
            <person name="Liu L."/>
            <person name="Pan Y."/>
            <person name="Chen X."/>
            <person name="Wang J."/>
            <person name="Li S."/>
            <person name="Li W.J."/>
            <person name="Wang Y."/>
        </authorList>
    </citation>
    <scope>NUCLEOTIDE SEQUENCE [LARGE SCALE GENOMIC DNA]</scope>
    <source>
        <strain evidence="2 3">42-50</strain>
    </source>
</reference>
<evidence type="ECO:0000313" key="3">
    <source>
        <dbReference type="Proteomes" id="UP000281547"/>
    </source>
</evidence>
<feature type="region of interest" description="Disordered" evidence="1">
    <location>
        <begin position="739"/>
        <end position="811"/>
    </location>
</feature>
<gene>
    <name evidence="2" type="ORF">EMQ25_05750</name>
</gene>
<name>A0A433XEW8_9HYPH</name>
<dbReference type="AlphaFoldDB" id="A0A433XEW8"/>
<keyword evidence="3" id="KW-1185">Reference proteome</keyword>
<comment type="caution">
    <text evidence="2">The sequence shown here is derived from an EMBL/GenBank/DDBJ whole genome shotgun (WGS) entry which is preliminary data.</text>
</comment>
<evidence type="ECO:0000313" key="2">
    <source>
        <dbReference type="EMBL" id="RUT32649.1"/>
    </source>
</evidence>
<proteinExistence type="predicted"/>
<organism evidence="2 3">
    <name type="scientific">Arsenicitalea aurantiaca</name>
    <dbReference type="NCBI Taxonomy" id="1783274"/>
    <lineage>
        <taxon>Bacteria</taxon>
        <taxon>Pseudomonadati</taxon>
        <taxon>Pseudomonadota</taxon>
        <taxon>Alphaproteobacteria</taxon>
        <taxon>Hyphomicrobiales</taxon>
        <taxon>Devosiaceae</taxon>
        <taxon>Arsenicitalea</taxon>
    </lineage>
</organism>
<accession>A0A433XEW8</accession>
<feature type="region of interest" description="Disordered" evidence="1">
    <location>
        <begin position="689"/>
        <end position="711"/>
    </location>
</feature>
<feature type="compositionally biased region" description="Gly residues" evidence="1">
    <location>
        <begin position="795"/>
        <end position="811"/>
    </location>
</feature>
<sequence>MGHVFDIVEIDIERCGLTYGIGACTAALGVTGEIKCYNSLRTCQDTAHFDSDGAGGEAGTLATWRFAKPSEAFAASGIDAITTIESIAYTPQTIHPGEGPGQRATLTVTLSDHHWGDTGPNGDKYRAERGHDPFKRGTFWGKWRARQPYMRGRAIRWKQGLDGQPFAGFDTRHFIIERFDGPTPEGLYTITARDALQELFGDRAVCPELTPGNLVANIAANTTSVTLAPAGVGDAYYDASGWVNLGGREIAAFSRAGNVLTLTRGLWGTTAQAHEAGTRVQLCAAFISDTPAEALARLETQYAAISPDVIPLAEWESEIEAFYGGALLTALVPEPTPVEHLATEIIREVGLSHWWSERTARLRLQVLRALDTNVTVLDARNAPGESNVIANSLQITEQPDKRKSRAQVYFGQRNPIEGLEPKNLPISALHVATFDEKAEGSKRLDVLYSRWIQSGGLAAADVVALRRLARYVRAPRRFKLRIPRWTSLRPELGQGCRLLADVLQDETGAPESVPCQIVRVNPGAADSAEYELELEELRMDPRFAPEPLQNTVVLAANENNVNFYAKYIQQYRTPEAGDEVFLVINEGVVIGSTSTANPSLDIGDDWPRVTRTASRTNGNATLTGLSSTTGFLPGMFVTGTGIPARAKIVSVNSGSSITISANATSTGSGTITIWTVRIKVTNRGLIAGPGGRGANGRGGDNNTGFNGNPGGTGLRTTVPFDLDGNGGINGGGGGGGGGAGDYVGWTGPQVHGASGGGGAGMLPGEPGTGPGPIGSPGTLLAGGAGRRSSPSSQGWGSGDGGGPGQAGSNGYGYRPGSGGAAGPAVVGWTLIATTGWTGTILGATNA</sequence>